<feature type="repeat" description="WD" evidence="4">
    <location>
        <begin position="1686"/>
        <end position="1714"/>
    </location>
</feature>
<comment type="similarity">
    <text evidence="1">Belongs to the WD repeat EMAP family.</text>
</comment>
<feature type="repeat" description="WD" evidence="4">
    <location>
        <begin position="1911"/>
        <end position="1943"/>
    </location>
</feature>
<dbReference type="GeneID" id="100207255"/>
<feature type="region of interest" description="Disordered" evidence="5">
    <location>
        <begin position="1312"/>
        <end position="1342"/>
    </location>
</feature>
<dbReference type="InterPro" id="IPR050630">
    <property type="entry name" value="WD_repeat_EMAP"/>
</dbReference>
<name>A0ABM4CIG2_HYDVU</name>
<evidence type="ECO:0000313" key="8">
    <source>
        <dbReference type="Proteomes" id="UP001652625"/>
    </source>
</evidence>
<feature type="repeat" description="WD" evidence="4">
    <location>
        <begin position="233"/>
        <end position="265"/>
    </location>
</feature>
<reference evidence="9" key="1">
    <citation type="submission" date="2025-08" db="UniProtKB">
        <authorList>
            <consortium name="RefSeq"/>
        </authorList>
    </citation>
    <scope>IDENTIFICATION</scope>
</reference>
<dbReference type="InterPro" id="IPR055439">
    <property type="entry name" value="Beta-prop_EML_1st"/>
</dbReference>
<dbReference type="SMART" id="SM00320">
    <property type="entry name" value="WD40"/>
    <property type="match status" value="29"/>
</dbReference>
<keyword evidence="3" id="KW-0677">Repeat</keyword>
<organism evidence="8 9">
    <name type="scientific">Hydra vulgaris</name>
    <name type="common">Hydra</name>
    <name type="synonym">Hydra attenuata</name>
    <dbReference type="NCBI Taxonomy" id="6087"/>
    <lineage>
        <taxon>Eukaryota</taxon>
        <taxon>Metazoa</taxon>
        <taxon>Cnidaria</taxon>
        <taxon>Hydrozoa</taxon>
        <taxon>Hydroidolina</taxon>
        <taxon>Anthoathecata</taxon>
        <taxon>Aplanulata</taxon>
        <taxon>Hydridae</taxon>
        <taxon>Hydra</taxon>
    </lineage>
</organism>
<dbReference type="Pfam" id="PF23409">
    <property type="entry name" value="Beta-prop_EML"/>
    <property type="match status" value="3"/>
</dbReference>
<dbReference type="Gene3D" id="2.130.10.10">
    <property type="entry name" value="YVTN repeat-like/Quinoprotein amine dehydrogenase"/>
    <property type="match status" value="6"/>
</dbReference>
<evidence type="ECO:0000313" key="9">
    <source>
        <dbReference type="RefSeq" id="XP_065661536.1"/>
    </source>
</evidence>
<feature type="domain" description="EML-like first beta-propeller" evidence="6">
    <location>
        <begin position="718"/>
        <end position="982"/>
    </location>
</feature>
<feature type="domain" description="EML-like second beta-propeller" evidence="7">
    <location>
        <begin position="1001"/>
        <end position="1266"/>
    </location>
</feature>
<keyword evidence="8" id="KW-1185">Reference proteome</keyword>
<dbReference type="Proteomes" id="UP001652625">
    <property type="component" value="Chromosome 09"/>
</dbReference>
<dbReference type="RefSeq" id="XP_065661536.1">
    <property type="nucleotide sequence ID" value="XM_065805464.1"/>
</dbReference>
<dbReference type="SUPFAM" id="SSF101908">
    <property type="entry name" value="Putative isomerase YbhE"/>
    <property type="match status" value="1"/>
</dbReference>
<evidence type="ECO:0000256" key="2">
    <source>
        <dbReference type="ARBA" id="ARBA00022574"/>
    </source>
</evidence>
<accession>A0ABM4CIG2</accession>
<dbReference type="InterPro" id="IPR055442">
    <property type="entry name" value="Beta-prop_EML-like_2nd"/>
</dbReference>
<feature type="domain" description="EML-like first beta-propeller" evidence="6">
    <location>
        <begin position="1398"/>
        <end position="1660"/>
    </location>
</feature>
<dbReference type="InterPro" id="IPR011047">
    <property type="entry name" value="Quinoprotein_ADH-like_sf"/>
</dbReference>
<dbReference type="SUPFAM" id="SSF50998">
    <property type="entry name" value="Quinoprotein alcohol dehydrogenase-like"/>
    <property type="match status" value="1"/>
</dbReference>
<dbReference type="InterPro" id="IPR005108">
    <property type="entry name" value="HELP"/>
</dbReference>
<dbReference type="SUPFAM" id="SSF50978">
    <property type="entry name" value="WD40 repeat-like"/>
    <property type="match status" value="3"/>
</dbReference>
<dbReference type="Pfam" id="PF23414">
    <property type="entry name" value="Beta-prop_EML_2"/>
    <property type="match status" value="3"/>
</dbReference>
<dbReference type="InterPro" id="IPR001680">
    <property type="entry name" value="WD40_rpt"/>
</dbReference>
<dbReference type="PROSITE" id="PS50294">
    <property type="entry name" value="WD_REPEATS_REGION"/>
    <property type="match status" value="3"/>
</dbReference>
<feature type="domain" description="EML-like second beta-propeller" evidence="7">
    <location>
        <begin position="1680"/>
        <end position="1945"/>
    </location>
</feature>
<evidence type="ECO:0000256" key="1">
    <source>
        <dbReference type="ARBA" id="ARBA00006489"/>
    </source>
</evidence>
<dbReference type="PANTHER" id="PTHR13720:SF33">
    <property type="entry name" value="HELP DOMAIN-CONTAINING PROTEIN"/>
    <property type="match status" value="1"/>
</dbReference>
<proteinExistence type="inferred from homology"/>
<gene>
    <name evidence="9" type="primary">LOC100207255</name>
</gene>
<dbReference type="PROSITE" id="PS50082">
    <property type="entry name" value="WD_REPEATS_2"/>
    <property type="match status" value="6"/>
</dbReference>
<evidence type="ECO:0000256" key="3">
    <source>
        <dbReference type="ARBA" id="ARBA00022737"/>
    </source>
</evidence>
<feature type="repeat" description="WD" evidence="4">
    <location>
        <begin position="558"/>
        <end position="592"/>
    </location>
</feature>
<protein>
    <submittedName>
        <fullName evidence="9">Echinoderm microtubule-associated protein-like 6 isoform X2</fullName>
    </submittedName>
</protein>
<dbReference type="PANTHER" id="PTHR13720">
    <property type="entry name" value="WD-40 REPEAT PROTEIN"/>
    <property type="match status" value="1"/>
</dbReference>
<dbReference type="InterPro" id="IPR015943">
    <property type="entry name" value="WD40/YVTN_repeat-like_dom_sf"/>
</dbReference>
<feature type="repeat" description="WD" evidence="4">
    <location>
        <begin position="331"/>
        <end position="362"/>
    </location>
</feature>
<evidence type="ECO:0000259" key="7">
    <source>
        <dbReference type="Pfam" id="PF23414"/>
    </source>
</evidence>
<evidence type="ECO:0000259" key="6">
    <source>
        <dbReference type="Pfam" id="PF23409"/>
    </source>
</evidence>
<dbReference type="Pfam" id="PF03451">
    <property type="entry name" value="HELP"/>
    <property type="match status" value="3"/>
</dbReference>
<dbReference type="InterPro" id="IPR036322">
    <property type="entry name" value="WD40_repeat_dom_sf"/>
</dbReference>
<evidence type="ECO:0000256" key="4">
    <source>
        <dbReference type="PROSITE-ProRule" id="PRU00221"/>
    </source>
</evidence>
<feature type="domain" description="EML-like second beta-propeller" evidence="7">
    <location>
        <begin position="328"/>
        <end position="592"/>
    </location>
</feature>
<feature type="repeat" description="WD" evidence="4">
    <location>
        <begin position="1233"/>
        <end position="1266"/>
    </location>
</feature>
<feature type="domain" description="EML-like first beta-propeller" evidence="6">
    <location>
        <begin position="53"/>
        <end position="307"/>
    </location>
</feature>
<feature type="compositionally biased region" description="Basic and acidic residues" evidence="5">
    <location>
        <begin position="1321"/>
        <end position="1342"/>
    </location>
</feature>
<evidence type="ECO:0000256" key="5">
    <source>
        <dbReference type="SAM" id="MobiDB-lite"/>
    </source>
</evidence>
<keyword evidence="2 4" id="KW-0853">WD repeat</keyword>
<sequence length="1948" mass="216105">MVDKTPPPVKLRLEYVYGYRGHQCRNNLYYTNSGEIVYFVAGVGIVFDPKLKKQRFFLGHNDDIVSLALHPDGKSVATGQVGKEPYVCIWDVSSCCTISILKDNHQNGIACLAFNTAGTQLASVGLEEYSQLTIWDWKKGKVISTTKAHNERIFDVCFNPYEDKKLVTSGVKHLNFWTLSGNSVIPNKGVFGDKGDLQSILCICFGTGGFMYSGTLSGDIYKWKDNILIENIVSAHSGAVLTLYTSADGFASGSKDGTIGLWDIEFKPITRIDLNQHALGYKGISVRSVCWIGEKILLGTNNGEVLEVSAADKNKPMTITVGHAEGELWGLAVHPKKLVFATGSDDMTVRLWDMSNKELIAKAVFDVTTRSLAFSPDGSHLSIGHGDGSFRVLKGRELSELFHIHDRKDVLHEMRYSPDGAFLAIGCNDSFVDIYSVRDKYKRIGQCKGSTSNITHIDWSEDSNYLQTNSSSSERFFFKIPGKIVTNTDEIEAIHWKSWTSVLGPEVNGIWEKYCDTTDINATDTNFQLGLIATGDDFGLVKLFRFPCINKGAKFRKYVGHSAHVTNVRFSYDGLYLVSTGGADHAIFQWRVVSEGYKEDNFNFEMVSDGLYYDSNDEVSDSDLSDINPIDSDIEQEISIDYDRQIYKEDLPKIQRELKLSTESKQPRPSPPVKSIKLNHVFGYRGYDCRNNLFYTQSNEVVYHIAAVGIVINPITNNQRFYLGHNDDILCLTLHPIKDYVATGQIGRDPTIHIWDIETMNVLSILARHHIRGVCAIDFSADGKKLASIGLDEDHSIVIWDWRRGEKLSIASVHKDKIFEVRWDSNNSDKLVTVGIRHIKFWTQTGGGLINKRGIYGKVAKPDTHLCVTYSKSPGIIVSGGLSGLIYVWNEELLKSTVQAHQGPVFAIQALEKGFVSGGKDGLVCLWDDVMSRCLKSYKVNKANLASGQSKDVLVYDNPPIRAVTLGQGKILIGTKNGEILEIDKAGPLTSLVQGHCAGELWGLAQHPSENFCATIGDDKCLRIWDISKYQLFKLKIFEKSGRCTTYSPDGRALAVGFVDGSFTVINSNTLADICNFHHRKEEISDIKFSPEEGKYLAVASHDGFVDIYNVFSTKRVGICKGSSSYITHIDWDTRGKLIQVNNGAKEVLYFEAPRGVRQAIPSLQLDSLKWFSWTCVLGRECQGIWAPHFDVSDINAAHLSSDGTLLAIGDDYGFLKLYDFPCTGKNARCKKFNGHSADVCNVRWTHDSSFLLSVGGADTSLMVWKSLDAIEACTQNALESDSDSEFESGYDSDVEREKNIDYLSKIYTNPLRESSGNKPQLKEISNEEKKKVNRGESEKTVIPKKDKNAAPIDDLTLEFVYGYRGFDSRNNLHYLTDGSVVYPAAGTCVVFNLNESKQSFYVEHTDDVICLTVNRNPKFKDVIASGQIGVSPSVHIWEAGTQKTLSVLQGYHTKGICGVNFSSSGRYLLTIGLDNDHSLAVWKWIDGTKVACGPGSNHRIFVGEFRPDSDTTFVTCGIKHVTWWNVTGGSLVAKKGNLSSYAGEAINQTMLSVAYGPNDATFTGAISGDVYIWSVNLLTRIVKNVHSGPVFCMFTTVTDGLIVTGGKDKADQNSSAVKLWDQEMKRCKPFKLNQAVRSVFRGTKKGTILVGTQDNCIFEINEKTGSLQTLMDGHGDGELWGLSCHPSKDVFVSSSDDKTVRIWDIKSKSLLNKVEISVAARCCCFSPDGNNIAVGTANGEFYILDTNSLQIITKKRDRNKSITQIRYSQDGLVLAVGSEDNSLDFYSIKPTFTRTGYCKNLSSSVVQLDLSVDGKYTQVCTGSYEHLVFSVPDGTQITDEIEINRIIWISWTCILGCNVIGIWPKNSDNGDINCAHLSHSGKTLASGDDFGFVKLFDFPVLQKYTKGKEFFGHSAHVTNICFTHDDKYLVSTGGDDSCVFVWRCHQC</sequence>